<evidence type="ECO:0000256" key="1">
    <source>
        <dbReference type="SAM" id="Phobius"/>
    </source>
</evidence>
<protein>
    <submittedName>
        <fullName evidence="2">T9SS type A sorting domain-containing protein</fullName>
    </submittedName>
</protein>
<reference evidence="2" key="1">
    <citation type="journal article" date="2023" name="Comput. Struct. Biotechnol. J.">
        <title>Discovery of a novel marine Bacteroidetes with a rich repertoire of carbohydrate-active enzymes.</title>
        <authorList>
            <person name="Chen B."/>
            <person name="Liu G."/>
            <person name="Chen Q."/>
            <person name="Wang H."/>
            <person name="Liu L."/>
            <person name="Tang K."/>
        </authorList>
    </citation>
    <scope>NUCLEOTIDE SEQUENCE</scope>
    <source>
        <strain evidence="2">TK19036</strain>
    </source>
</reference>
<dbReference type="InterPro" id="IPR026444">
    <property type="entry name" value="Secre_tail"/>
</dbReference>
<dbReference type="EMBL" id="CP120682">
    <property type="protein sequence ID" value="WKN38728.1"/>
    <property type="molecule type" value="Genomic_DNA"/>
</dbReference>
<keyword evidence="1" id="KW-0472">Membrane</keyword>
<gene>
    <name evidence="2" type="ORF">K4G66_08430</name>
</gene>
<dbReference type="NCBIfam" id="TIGR04183">
    <property type="entry name" value="Por_Secre_tail"/>
    <property type="match status" value="1"/>
</dbReference>
<sequence>MKTKRTLRHKPSAKQKIQVWYIASGIALAILGGLGLFFYLNLGQNTESKAAPPDFYSVANGFWTDNATWAGGFAPATTDIDSDIEIFKFVTRTGDLNYKSGSSNTLIITDTLLINGNLNMGNKSNITINEGGVLIVTGDFTADNKIVVGNGGIIAIGGNMSFPNNNQDTYNGSDGDLFVVGTVSGNNDASTSAQDGTSLQTQYPAIYDILQNGNGTLPISLTYFKATVSDTQVKVAWETSTEINNDFFTIERSGDGKTFESISTIKGAGNSQQNKKYFYNDPYPLNGVSYYRLTQTDFDGKFERFKVVAVSYQAIAIDPNPVIKLVAPNPFSASFHMDYEVPTSGTVYIHLTDLSGSVVFSEEAEATSGHNQYRFEQGDRLKSGIYLITLTSGQLSSKPLRIMKR</sequence>
<reference evidence="2" key="2">
    <citation type="journal article" date="2024" name="Antonie Van Leeuwenhoek">
        <title>Roseihalotalea indica gen. nov., sp. nov., a halophilic Bacteroidetes from mesopelagic Southwest Indian Ocean with higher carbohydrate metabolic potential.</title>
        <authorList>
            <person name="Chen B."/>
            <person name="Zhang M."/>
            <person name="Lin D."/>
            <person name="Ye J."/>
            <person name="Tang K."/>
        </authorList>
    </citation>
    <scope>NUCLEOTIDE SEQUENCE</scope>
    <source>
        <strain evidence="2">TK19036</strain>
    </source>
</reference>
<dbReference type="AlphaFoldDB" id="A0AA49GQQ2"/>
<evidence type="ECO:0000313" key="2">
    <source>
        <dbReference type="EMBL" id="WKN38728.1"/>
    </source>
</evidence>
<keyword evidence="1" id="KW-1133">Transmembrane helix</keyword>
<feature type="transmembrane region" description="Helical" evidence="1">
    <location>
        <begin position="20"/>
        <end position="40"/>
    </location>
</feature>
<keyword evidence="1" id="KW-0812">Transmembrane</keyword>
<accession>A0AA49GQQ2</accession>
<proteinExistence type="predicted"/>
<organism evidence="2">
    <name type="scientific">Roseihalotalea indica</name>
    <dbReference type="NCBI Taxonomy" id="2867963"/>
    <lineage>
        <taxon>Bacteria</taxon>
        <taxon>Pseudomonadati</taxon>
        <taxon>Bacteroidota</taxon>
        <taxon>Cytophagia</taxon>
        <taxon>Cytophagales</taxon>
        <taxon>Catalimonadaceae</taxon>
        <taxon>Roseihalotalea</taxon>
    </lineage>
</organism>
<name>A0AA49GQQ2_9BACT</name>